<dbReference type="InterPro" id="IPR011701">
    <property type="entry name" value="MFS"/>
</dbReference>
<dbReference type="PANTHER" id="PTHR43124:SF10">
    <property type="entry name" value="PURINE EFFLUX PUMP PBUE"/>
    <property type="match status" value="1"/>
</dbReference>
<proteinExistence type="predicted"/>
<dbReference type="InterPro" id="IPR036259">
    <property type="entry name" value="MFS_trans_sf"/>
</dbReference>
<keyword evidence="10" id="KW-1185">Reference proteome</keyword>
<keyword evidence="2" id="KW-0813">Transport</keyword>
<feature type="transmembrane region" description="Helical" evidence="7">
    <location>
        <begin position="130"/>
        <end position="148"/>
    </location>
</feature>
<evidence type="ECO:0000259" key="8">
    <source>
        <dbReference type="PROSITE" id="PS50850"/>
    </source>
</evidence>
<comment type="caution">
    <text evidence="9">The sequence shown here is derived from an EMBL/GenBank/DDBJ whole genome shotgun (WGS) entry which is preliminary data.</text>
</comment>
<evidence type="ECO:0000256" key="2">
    <source>
        <dbReference type="ARBA" id="ARBA00022448"/>
    </source>
</evidence>
<feature type="transmembrane region" description="Helical" evidence="7">
    <location>
        <begin position="241"/>
        <end position="261"/>
    </location>
</feature>
<keyword evidence="4 7" id="KW-0812">Transmembrane</keyword>
<evidence type="ECO:0000256" key="4">
    <source>
        <dbReference type="ARBA" id="ARBA00022692"/>
    </source>
</evidence>
<dbReference type="InterPro" id="IPR020846">
    <property type="entry name" value="MFS_dom"/>
</dbReference>
<reference evidence="9 10" key="1">
    <citation type="submission" date="2019-06" db="EMBL/GenBank/DDBJ databases">
        <title>Sorghum-associated microbial communities from plants grown in Nebraska, USA.</title>
        <authorList>
            <person name="Schachtman D."/>
        </authorList>
    </citation>
    <scope>NUCLEOTIDE SEQUENCE [LARGE SCALE GENOMIC DNA]</scope>
    <source>
        <strain evidence="9 10">2482</strain>
    </source>
</reference>
<protein>
    <submittedName>
        <fullName evidence="9">DHA1 family putative efflux transporter-like MFS transporter</fullName>
    </submittedName>
</protein>
<evidence type="ECO:0000256" key="5">
    <source>
        <dbReference type="ARBA" id="ARBA00022989"/>
    </source>
</evidence>
<feature type="transmembrane region" description="Helical" evidence="7">
    <location>
        <begin position="72"/>
        <end position="91"/>
    </location>
</feature>
<dbReference type="SUPFAM" id="SSF103473">
    <property type="entry name" value="MFS general substrate transporter"/>
    <property type="match status" value="1"/>
</dbReference>
<evidence type="ECO:0000313" key="10">
    <source>
        <dbReference type="Proteomes" id="UP000319671"/>
    </source>
</evidence>
<sequence>MNNTWKIYLLAVITFMVSTSEYVIAGILDKVAASNQVSVSVAGQLITVFAVANAVGSPLVVMATTKMNQRKLMMLSLALMVFGSVMTISLPGFGFLIVSRIILALGSGVFAIAAKTAAAKLAPPEKQAGAIGTVILGFSAAIIIGVPIGRVVALLYNWKLIFVGIGVLSLLAIFIIIRTIPATNNGVAVPLGKQLSYLKNPNILMVLGVTFFWQLGYGVMYSYIAPFLLTVTSMTGHEVSVALFCFGIATLIGSMIGGFMTDRIGNPRTLVGGLILHVIALVLLSTIASSTFVAIPLLMLWSFSAWSSGPGMQYNLVWLAPEASGIMLSLYGSFIQLGIAVAAGIGGIAVRSTSVHAVSWIGALSVAIAAIIAAVSFSLSRPTKYEKASLQE</sequence>
<evidence type="ECO:0000256" key="1">
    <source>
        <dbReference type="ARBA" id="ARBA00004651"/>
    </source>
</evidence>
<name>A0A561CQS3_9BACI</name>
<gene>
    <name evidence="9" type="ORF">FB550_11547</name>
</gene>
<evidence type="ECO:0000256" key="7">
    <source>
        <dbReference type="SAM" id="Phobius"/>
    </source>
</evidence>
<dbReference type="Pfam" id="PF07690">
    <property type="entry name" value="MFS_1"/>
    <property type="match status" value="1"/>
</dbReference>
<feature type="transmembrane region" description="Helical" evidence="7">
    <location>
        <begin position="97"/>
        <end position="118"/>
    </location>
</feature>
<organism evidence="9 10">
    <name type="scientific">Neobacillus bataviensis</name>
    <dbReference type="NCBI Taxonomy" id="220685"/>
    <lineage>
        <taxon>Bacteria</taxon>
        <taxon>Bacillati</taxon>
        <taxon>Bacillota</taxon>
        <taxon>Bacilli</taxon>
        <taxon>Bacillales</taxon>
        <taxon>Bacillaceae</taxon>
        <taxon>Neobacillus</taxon>
    </lineage>
</organism>
<evidence type="ECO:0000313" key="9">
    <source>
        <dbReference type="EMBL" id="TWD93410.1"/>
    </source>
</evidence>
<feature type="transmembrane region" description="Helical" evidence="7">
    <location>
        <begin position="202"/>
        <end position="229"/>
    </location>
</feature>
<dbReference type="GO" id="GO:0022857">
    <property type="term" value="F:transmembrane transporter activity"/>
    <property type="evidence" value="ECO:0007669"/>
    <property type="project" value="InterPro"/>
</dbReference>
<evidence type="ECO:0000256" key="3">
    <source>
        <dbReference type="ARBA" id="ARBA00022475"/>
    </source>
</evidence>
<dbReference type="PANTHER" id="PTHR43124">
    <property type="entry name" value="PURINE EFFLUX PUMP PBUE"/>
    <property type="match status" value="1"/>
</dbReference>
<accession>A0A561CQS3</accession>
<feature type="transmembrane region" description="Helical" evidence="7">
    <location>
        <begin position="273"/>
        <end position="306"/>
    </location>
</feature>
<feature type="transmembrane region" description="Helical" evidence="7">
    <location>
        <begin position="357"/>
        <end position="379"/>
    </location>
</feature>
<dbReference type="Gene3D" id="1.20.1250.20">
    <property type="entry name" value="MFS general substrate transporter like domains"/>
    <property type="match status" value="2"/>
</dbReference>
<keyword evidence="3" id="KW-1003">Cell membrane</keyword>
<dbReference type="AlphaFoldDB" id="A0A561CQS3"/>
<feature type="domain" description="Major facilitator superfamily (MFS) profile" evidence="8">
    <location>
        <begin position="6"/>
        <end position="381"/>
    </location>
</feature>
<dbReference type="EMBL" id="VIVN01000015">
    <property type="protein sequence ID" value="TWD93410.1"/>
    <property type="molecule type" value="Genomic_DNA"/>
</dbReference>
<dbReference type="CDD" id="cd17324">
    <property type="entry name" value="MFS_NepI_like"/>
    <property type="match status" value="1"/>
</dbReference>
<dbReference type="PROSITE" id="PS50850">
    <property type="entry name" value="MFS"/>
    <property type="match status" value="1"/>
</dbReference>
<evidence type="ECO:0000256" key="6">
    <source>
        <dbReference type="ARBA" id="ARBA00023136"/>
    </source>
</evidence>
<dbReference type="Proteomes" id="UP000319671">
    <property type="component" value="Unassembled WGS sequence"/>
</dbReference>
<feature type="transmembrane region" description="Helical" evidence="7">
    <location>
        <begin position="160"/>
        <end position="181"/>
    </location>
</feature>
<keyword evidence="6 7" id="KW-0472">Membrane</keyword>
<keyword evidence="5 7" id="KW-1133">Transmembrane helix</keyword>
<dbReference type="RefSeq" id="WP_144567572.1">
    <property type="nucleotide sequence ID" value="NZ_VIVN01000015.1"/>
</dbReference>
<comment type="subcellular location">
    <subcellularLocation>
        <location evidence="1">Cell membrane</location>
        <topology evidence="1">Multi-pass membrane protein</topology>
    </subcellularLocation>
</comment>
<dbReference type="InterPro" id="IPR050189">
    <property type="entry name" value="MFS_Efflux_Transporters"/>
</dbReference>
<feature type="transmembrane region" description="Helical" evidence="7">
    <location>
        <begin position="326"/>
        <end position="350"/>
    </location>
</feature>
<feature type="transmembrane region" description="Helical" evidence="7">
    <location>
        <begin position="40"/>
        <end position="60"/>
    </location>
</feature>
<dbReference type="GO" id="GO:0005886">
    <property type="term" value="C:plasma membrane"/>
    <property type="evidence" value="ECO:0007669"/>
    <property type="project" value="UniProtKB-SubCell"/>
</dbReference>
<feature type="transmembrane region" description="Helical" evidence="7">
    <location>
        <begin position="7"/>
        <end position="28"/>
    </location>
</feature>